<evidence type="ECO:0000313" key="4">
    <source>
        <dbReference type="EMBL" id="KPI85085.1"/>
    </source>
</evidence>
<feature type="region of interest" description="Disordered" evidence="2">
    <location>
        <begin position="163"/>
        <end position="185"/>
    </location>
</feature>
<dbReference type="VEuPathDB" id="TriTrypDB:Lsey_0209_0090"/>
<feature type="signal peptide" evidence="3">
    <location>
        <begin position="1"/>
        <end position="16"/>
    </location>
</feature>
<keyword evidence="3" id="KW-0732">Signal</keyword>
<keyword evidence="5" id="KW-1185">Reference proteome</keyword>
<dbReference type="AlphaFoldDB" id="A0A0N1I481"/>
<keyword evidence="1" id="KW-0677">Repeat</keyword>
<dbReference type="OrthoDB" id="185373at2759"/>
<feature type="chain" id="PRO_5005873680" evidence="3">
    <location>
        <begin position="17"/>
        <end position="688"/>
    </location>
</feature>
<proteinExistence type="predicted"/>
<dbReference type="EMBL" id="LJSK01000209">
    <property type="protein sequence ID" value="KPI85085.1"/>
    <property type="molecule type" value="Genomic_DNA"/>
</dbReference>
<evidence type="ECO:0000256" key="2">
    <source>
        <dbReference type="SAM" id="MobiDB-lite"/>
    </source>
</evidence>
<feature type="region of interest" description="Disordered" evidence="2">
    <location>
        <begin position="45"/>
        <end position="65"/>
    </location>
</feature>
<dbReference type="Gene3D" id="1.25.40.10">
    <property type="entry name" value="Tetratricopeptide repeat domain"/>
    <property type="match status" value="2"/>
</dbReference>
<dbReference type="OMA" id="MAVKEDF"/>
<dbReference type="Proteomes" id="UP000038009">
    <property type="component" value="Unassembled WGS sequence"/>
</dbReference>
<dbReference type="PANTHER" id="PTHR47936:SF1">
    <property type="entry name" value="PENTATRICOPEPTIDE REPEAT-CONTAINING PROTEIN GUN1, CHLOROPLASTIC"/>
    <property type="match status" value="1"/>
</dbReference>
<accession>A0A0N1I481</accession>
<organism evidence="4 5">
    <name type="scientific">Leptomonas seymouri</name>
    <dbReference type="NCBI Taxonomy" id="5684"/>
    <lineage>
        <taxon>Eukaryota</taxon>
        <taxon>Discoba</taxon>
        <taxon>Euglenozoa</taxon>
        <taxon>Kinetoplastea</taxon>
        <taxon>Metakinetoplastina</taxon>
        <taxon>Trypanosomatida</taxon>
        <taxon>Trypanosomatidae</taxon>
        <taxon>Leishmaniinae</taxon>
        <taxon>Leptomonas</taxon>
    </lineage>
</organism>
<gene>
    <name evidence="4" type="ORF">ABL78_5851</name>
</gene>
<reference evidence="4 5" key="1">
    <citation type="journal article" date="2015" name="PLoS Pathog.">
        <title>Leptomonas seymouri: Adaptations to the Dixenous Life Cycle Analyzed by Genome Sequencing, Transcriptome Profiling and Co-infection with Leishmania donovani.</title>
        <authorList>
            <person name="Kraeva N."/>
            <person name="Butenko A."/>
            <person name="Hlavacova J."/>
            <person name="Kostygov A."/>
            <person name="Myskova J."/>
            <person name="Grybchuk D."/>
            <person name="Lestinova T."/>
            <person name="Votypka J."/>
            <person name="Volf P."/>
            <person name="Opperdoes F."/>
            <person name="Flegontov P."/>
            <person name="Lukes J."/>
            <person name="Yurchenko V."/>
        </authorList>
    </citation>
    <scope>NUCLEOTIDE SEQUENCE [LARGE SCALE GENOMIC DNA]</scope>
    <source>
        <strain evidence="4 5">ATCC 30220</strain>
    </source>
</reference>
<protein>
    <submittedName>
        <fullName evidence="4">Uncharacterized protein</fullName>
    </submittedName>
</protein>
<evidence type="ECO:0000313" key="5">
    <source>
        <dbReference type="Proteomes" id="UP000038009"/>
    </source>
</evidence>
<dbReference type="PANTHER" id="PTHR47936">
    <property type="entry name" value="PPR_LONG DOMAIN-CONTAINING PROTEIN"/>
    <property type="match status" value="1"/>
</dbReference>
<evidence type="ECO:0000256" key="1">
    <source>
        <dbReference type="ARBA" id="ARBA00022737"/>
    </source>
</evidence>
<comment type="caution">
    <text evidence="4">The sequence shown here is derived from an EMBL/GenBank/DDBJ whole genome shotgun (WGS) entry which is preliminary data.</text>
</comment>
<sequence length="688" mass="74622">MKAGGLAALLAQTIVAGDVNACCGVLRRIFSETLQIDTATKVARSPYRRPLQRPPQLSPCTPTSSAAPSPALLTLRAGKLNNAILSSAPVDSAETVASSLVSASPSVPVAPHLSRSAHNDVVNFARYAQHQRAQANSFANAAAQVMLRTIFTPREDVVRLSAGETRSVNAPAASPPSPPTASCDDNSSLIERVWALAKASLRDDPALVKPSSVQVLCHTTQRTGFWQEALYFCEHLPRAPAPLFLSSLLQPQNVQPVLAHCAKRGWALDVTNAIRVLAEEHGSWSAALAVAQDAEHRFPYGEVYSLGVLIPYLAASGDAAQARQLFESGLAQGALVDPALIQHLVMQTAALKQWETCLHMLQCLYRTQETAQLLPTDVDFFRQLMELSPNWMTSLRLLHIARASEVKPDERTVAILLTQCDKVGAWREAAAVYDMAVKEDFIDSLAVGSTYHTLVRSFSAMQQWQKALEALSWMSKAGDASFTAGMSEVVTLCEQSGQWEAALTVGASLVESGTHLFSAQTSMALLFACAKGAQWVFAMRLFGAQLHDVRVDPHPLSLCAAMQACVAARQWQAALHIYHEAQASQPRTVVPPLAHRMAVKACVIGHQWSQAIAVLETMRQDGLPLDNNSQRLGLWAAALQGQWELSLAFLQSIPRRSRTPQDRMVVRNAARAVSPTVDAIALRLLQSR</sequence>
<evidence type="ECO:0000256" key="3">
    <source>
        <dbReference type="SAM" id="SignalP"/>
    </source>
</evidence>
<name>A0A0N1I481_LEPSE</name>
<dbReference type="InterPro" id="IPR011990">
    <property type="entry name" value="TPR-like_helical_dom_sf"/>
</dbReference>